<evidence type="ECO:0000313" key="2">
    <source>
        <dbReference type="Proteomes" id="UP000789570"/>
    </source>
</evidence>
<evidence type="ECO:0000313" key="1">
    <source>
        <dbReference type="EMBL" id="CAG8694092.1"/>
    </source>
</evidence>
<reference evidence="1" key="1">
    <citation type="submission" date="2021-06" db="EMBL/GenBank/DDBJ databases">
        <authorList>
            <person name="Kallberg Y."/>
            <person name="Tangrot J."/>
            <person name="Rosling A."/>
        </authorList>
    </citation>
    <scope>NUCLEOTIDE SEQUENCE</scope>
    <source>
        <strain evidence="1">UK204</strain>
    </source>
</reference>
<dbReference type="Proteomes" id="UP000789570">
    <property type="component" value="Unassembled WGS sequence"/>
</dbReference>
<sequence length="226" mass="26026">INSTGKIELGPPNAGILFPPWKLESLSFLQKATSKPHLGWNSGLIATIPSIFYKIFDGTLKFQKFEPLQWPLTIFSLKGSNLRNYINRCDEKVFSPQIGWWLWYSKGYLDGMLENWLHLQEKALKLRDVDENFWSMAVSQVPYVSFIESRWDGWISALFPYNSSKCKLTDNSIFPTHIPSGLLNVPFELDMGKRFRLSIVAGFFGARQEKIDEVHVVSPVICWYVV</sequence>
<dbReference type="InterPro" id="IPR025533">
    <property type="entry name" value="DUF4419"/>
</dbReference>
<keyword evidence="2" id="KW-1185">Reference proteome</keyword>
<name>A0A9N9EWT5_9GLOM</name>
<dbReference type="AlphaFoldDB" id="A0A9N9EWT5"/>
<protein>
    <submittedName>
        <fullName evidence="1">935_t:CDS:1</fullName>
    </submittedName>
</protein>
<dbReference type="Pfam" id="PF14388">
    <property type="entry name" value="DUF4419"/>
    <property type="match status" value="1"/>
</dbReference>
<dbReference type="OrthoDB" id="9978173at2759"/>
<gene>
    <name evidence="1" type="ORF">FCALED_LOCUS13121</name>
</gene>
<dbReference type="EMBL" id="CAJVPQ010007199">
    <property type="protein sequence ID" value="CAG8694092.1"/>
    <property type="molecule type" value="Genomic_DNA"/>
</dbReference>
<proteinExistence type="predicted"/>
<feature type="non-terminal residue" evidence="1">
    <location>
        <position position="226"/>
    </location>
</feature>
<comment type="caution">
    <text evidence="1">The sequence shown here is derived from an EMBL/GenBank/DDBJ whole genome shotgun (WGS) entry which is preliminary data.</text>
</comment>
<accession>A0A9N9EWT5</accession>
<organism evidence="1 2">
    <name type="scientific">Funneliformis caledonium</name>
    <dbReference type="NCBI Taxonomy" id="1117310"/>
    <lineage>
        <taxon>Eukaryota</taxon>
        <taxon>Fungi</taxon>
        <taxon>Fungi incertae sedis</taxon>
        <taxon>Mucoromycota</taxon>
        <taxon>Glomeromycotina</taxon>
        <taxon>Glomeromycetes</taxon>
        <taxon>Glomerales</taxon>
        <taxon>Glomeraceae</taxon>
        <taxon>Funneliformis</taxon>
    </lineage>
</organism>